<organism evidence="1 2">
    <name type="scientific">Aureobasidium pullulans</name>
    <name type="common">Black yeast</name>
    <name type="synonym">Pullularia pullulans</name>
    <dbReference type="NCBI Taxonomy" id="5580"/>
    <lineage>
        <taxon>Eukaryota</taxon>
        <taxon>Fungi</taxon>
        <taxon>Dikarya</taxon>
        <taxon>Ascomycota</taxon>
        <taxon>Pezizomycotina</taxon>
        <taxon>Dothideomycetes</taxon>
        <taxon>Dothideomycetidae</taxon>
        <taxon>Dothideales</taxon>
        <taxon>Saccotheciaceae</taxon>
        <taxon>Aureobasidium</taxon>
    </lineage>
</organism>
<evidence type="ECO:0000313" key="2">
    <source>
        <dbReference type="Proteomes" id="UP000308724"/>
    </source>
</evidence>
<feature type="non-terminal residue" evidence="1">
    <location>
        <position position="1"/>
    </location>
</feature>
<dbReference type="SUPFAM" id="SSF82171">
    <property type="entry name" value="DPP6 N-terminal domain-like"/>
    <property type="match status" value="1"/>
</dbReference>
<dbReference type="Gene3D" id="2.130.10.10">
    <property type="entry name" value="YVTN repeat-like/Quinoprotein amine dehydrogenase"/>
    <property type="match status" value="1"/>
</dbReference>
<evidence type="ECO:0008006" key="3">
    <source>
        <dbReference type="Google" id="ProtNLM"/>
    </source>
</evidence>
<dbReference type="Proteomes" id="UP000308724">
    <property type="component" value="Unassembled WGS sequence"/>
</dbReference>
<dbReference type="InterPro" id="IPR015943">
    <property type="entry name" value="WD40/YVTN_repeat-like_dom_sf"/>
</dbReference>
<comment type="caution">
    <text evidence="1">The sequence shown here is derived from an EMBL/GenBank/DDBJ whole genome shotgun (WGS) entry which is preliminary data.</text>
</comment>
<reference evidence="1 2" key="1">
    <citation type="submission" date="2018-10" db="EMBL/GenBank/DDBJ databases">
        <title>Fifty Aureobasidium pullulans genomes reveal a recombining polyextremotolerant generalist.</title>
        <authorList>
            <person name="Gostincar C."/>
            <person name="Turk M."/>
            <person name="Zajc J."/>
            <person name="Gunde-Cimerman N."/>
        </authorList>
    </citation>
    <scope>NUCLEOTIDE SEQUENCE [LARGE SCALE GENOMIC DNA]</scope>
    <source>
        <strain evidence="1 2">EXF-1645</strain>
    </source>
</reference>
<protein>
    <recommendedName>
        <fullName evidence="3">WD40 repeat-like protein</fullName>
    </recommendedName>
</protein>
<gene>
    <name evidence="1" type="ORF">D6C78_11004</name>
</gene>
<proteinExistence type="predicted"/>
<dbReference type="AlphaFoldDB" id="A0A4T0B1K8"/>
<accession>A0A4T0B1K8</accession>
<name>A0A4T0B1K8_AURPU</name>
<dbReference type="EMBL" id="QZBZ01000766">
    <property type="protein sequence ID" value="TIA27806.1"/>
    <property type="molecule type" value="Genomic_DNA"/>
</dbReference>
<evidence type="ECO:0000313" key="1">
    <source>
        <dbReference type="EMBL" id="TIA27806.1"/>
    </source>
</evidence>
<sequence length="249" mass="27422">GYGRRVVQPQLLNIDKILESSISPVTSQSNGLCGSAAASSSLDITRAQYKKALDRLQTTLEVKDLLQFDGTTGCCASSISSNGKLLLYVRVDNPFQEHSSRPRQSTKVIVYDLAKGRQKYILDNQDDAINWIGFSPDDTSISTVAGLGTLSIFDTKSGECKQVISAPRIQRYRGTWSPNSKHILLHGMAKQINKERQTVSQTAYMVVSSAETGEQIAQYTTEDLARRSEAIMTAWSPRNEIAIASETRI</sequence>